<reference evidence="2 3" key="1">
    <citation type="submission" date="2019-01" db="EMBL/GenBank/DDBJ databases">
        <title>Novel species of Nocardioides.</title>
        <authorList>
            <person name="Liu Q."/>
            <person name="Xin Y.-H."/>
        </authorList>
    </citation>
    <scope>NUCLEOTIDE SEQUENCE [LARGE SCALE GENOMIC DNA]</scope>
    <source>
        <strain evidence="2 3">HLT3-15</strain>
    </source>
</reference>
<dbReference type="RefSeq" id="WP_129474512.1">
    <property type="nucleotide sequence ID" value="NZ_SDWS01000003.1"/>
</dbReference>
<evidence type="ECO:0000313" key="3">
    <source>
        <dbReference type="Proteomes" id="UP000291838"/>
    </source>
</evidence>
<dbReference type="CDD" id="cd04301">
    <property type="entry name" value="NAT_SF"/>
    <property type="match status" value="1"/>
</dbReference>
<comment type="caution">
    <text evidence="2">The sequence shown here is derived from an EMBL/GenBank/DDBJ whole genome shotgun (WGS) entry which is preliminary data.</text>
</comment>
<proteinExistence type="predicted"/>
<dbReference type="SUPFAM" id="SSF55729">
    <property type="entry name" value="Acyl-CoA N-acyltransferases (Nat)"/>
    <property type="match status" value="1"/>
</dbReference>
<evidence type="ECO:0000259" key="1">
    <source>
        <dbReference type="PROSITE" id="PS51186"/>
    </source>
</evidence>
<dbReference type="InterPro" id="IPR000182">
    <property type="entry name" value="GNAT_dom"/>
</dbReference>
<dbReference type="OrthoDB" id="4119890at2"/>
<evidence type="ECO:0000313" key="2">
    <source>
        <dbReference type="EMBL" id="RYB91262.1"/>
    </source>
</evidence>
<dbReference type="AlphaFoldDB" id="A0A4V1RK71"/>
<accession>A0A4V1RK71</accession>
<sequence>MVDIEQLNPHNQAALRAWWEVGHAATAERPGKPWPLWETSRVALPAPNPERGITLLGAIDGREMVGAGLLTRTLKENLHSAMAFAWTRPDRRREGIGRRLAQELEVIASGDGRTTLQSEAYLPPGGAGTAPEAFAEAMGYVVASRESIKELTLADYADRRDALAVETDTARDYRIITFDTVCPDEHLGSFGRLLGMLMDEVPLGELDLEASEWSPERIRGAEQRQVDIGRHVHTAMAIAPDGAVAGVSDVRVDDDDPVHGQVGITIVDPAHRGHRLGLALKLATHDLAVATYPELRVLDTSNAEVNTWMNAVNEALGYRTIETLLELQKKTV</sequence>
<organism evidence="2 3">
    <name type="scientific">Nocardioides glacieisoli</name>
    <dbReference type="NCBI Taxonomy" id="1168730"/>
    <lineage>
        <taxon>Bacteria</taxon>
        <taxon>Bacillati</taxon>
        <taxon>Actinomycetota</taxon>
        <taxon>Actinomycetes</taxon>
        <taxon>Propionibacteriales</taxon>
        <taxon>Nocardioidaceae</taxon>
        <taxon>Nocardioides</taxon>
    </lineage>
</organism>
<keyword evidence="3" id="KW-1185">Reference proteome</keyword>
<name>A0A4V1RK71_9ACTN</name>
<protein>
    <recommendedName>
        <fullName evidence="1">N-acetyltransferase domain-containing protein</fullName>
    </recommendedName>
</protein>
<dbReference type="Gene3D" id="3.40.630.30">
    <property type="match status" value="1"/>
</dbReference>
<dbReference type="InterPro" id="IPR016181">
    <property type="entry name" value="Acyl_CoA_acyltransferase"/>
</dbReference>
<dbReference type="PROSITE" id="PS51186">
    <property type="entry name" value="GNAT"/>
    <property type="match status" value="1"/>
</dbReference>
<dbReference type="Pfam" id="PF00583">
    <property type="entry name" value="Acetyltransf_1"/>
    <property type="match status" value="1"/>
</dbReference>
<dbReference type="Proteomes" id="UP000291838">
    <property type="component" value="Unassembled WGS sequence"/>
</dbReference>
<feature type="domain" description="N-acetyltransferase" evidence="1">
    <location>
        <begin position="2"/>
        <end position="158"/>
    </location>
</feature>
<dbReference type="GO" id="GO:0016747">
    <property type="term" value="F:acyltransferase activity, transferring groups other than amino-acyl groups"/>
    <property type="evidence" value="ECO:0007669"/>
    <property type="project" value="InterPro"/>
</dbReference>
<gene>
    <name evidence="2" type="ORF">EUA06_07985</name>
</gene>
<dbReference type="EMBL" id="SDWS01000003">
    <property type="protein sequence ID" value="RYB91262.1"/>
    <property type="molecule type" value="Genomic_DNA"/>
</dbReference>